<dbReference type="InterPro" id="IPR018485">
    <property type="entry name" value="FGGY_C"/>
</dbReference>
<dbReference type="PROSITE" id="PS00445">
    <property type="entry name" value="FGGY_KINASES_2"/>
    <property type="match status" value="1"/>
</dbReference>
<name>A0A366M5A3_9ACTN</name>
<accession>A0A366M5A3</accession>
<dbReference type="GO" id="GO:0005975">
    <property type="term" value="P:carbohydrate metabolic process"/>
    <property type="evidence" value="ECO:0007669"/>
    <property type="project" value="InterPro"/>
</dbReference>
<protein>
    <recommendedName>
        <fullName evidence="4">Carbohydrate kinase FGGY C-terminal domain-containing protein</fullName>
    </recommendedName>
</protein>
<dbReference type="Proteomes" id="UP000253303">
    <property type="component" value="Unassembled WGS sequence"/>
</dbReference>
<dbReference type="Pfam" id="PF02782">
    <property type="entry name" value="FGGY_C"/>
    <property type="match status" value="1"/>
</dbReference>
<dbReference type="PANTHER" id="PTHR43095">
    <property type="entry name" value="SUGAR KINASE"/>
    <property type="match status" value="1"/>
</dbReference>
<evidence type="ECO:0000256" key="3">
    <source>
        <dbReference type="ARBA" id="ARBA00022777"/>
    </source>
</evidence>
<dbReference type="SUPFAM" id="SSF53067">
    <property type="entry name" value="Actin-like ATPase domain"/>
    <property type="match status" value="1"/>
</dbReference>
<dbReference type="AlphaFoldDB" id="A0A366M5A3"/>
<dbReference type="CDD" id="cd00366">
    <property type="entry name" value="ASKHA_NBD_FGGY"/>
    <property type="match status" value="1"/>
</dbReference>
<comment type="similarity">
    <text evidence="1">Belongs to the FGGY kinase family.</text>
</comment>
<dbReference type="InterPro" id="IPR050406">
    <property type="entry name" value="FGGY_Carb_Kinase"/>
</dbReference>
<keyword evidence="2" id="KW-0808">Transferase</keyword>
<reference evidence="5 6" key="1">
    <citation type="submission" date="2018-06" db="EMBL/GenBank/DDBJ databases">
        <title>Sphaerisporangium craniellae sp. nov., isolated from a marine sponge in the South China Sea.</title>
        <authorList>
            <person name="Li L."/>
        </authorList>
    </citation>
    <scope>NUCLEOTIDE SEQUENCE [LARGE SCALE GENOMIC DNA]</scope>
    <source>
        <strain evidence="5 6">LHW63015</strain>
    </source>
</reference>
<comment type="caution">
    <text evidence="5">The sequence shown here is derived from an EMBL/GenBank/DDBJ whole genome shotgun (WGS) entry which is preliminary data.</text>
</comment>
<evidence type="ECO:0000313" key="6">
    <source>
        <dbReference type="Proteomes" id="UP000253303"/>
    </source>
</evidence>
<evidence type="ECO:0000256" key="1">
    <source>
        <dbReference type="ARBA" id="ARBA00009156"/>
    </source>
</evidence>
<sequence>MNRDGEVIAVGSGVYEGAEGWAQGRAEPAAWLAAVVEAINETGVRPAAICVGGQSPTTVPMSGSPAVTVLHPAGATLGFEEQHYAQREILGTDDVAQVWDWVMARLGANVRQSRWPGDATLRGYGRRAATGQVIGHTDGAHGLPHDIPLVAGAQDAFFAFWAGGVDTPGRALDPGGRTGGLAVAVESPQERDPHAMRSAATGVDIVGGPVSSHGLMMEWLSRLTGRPISELLDLAELVPPGADGVSVLPYLEGERAPRWNRELRAEITGLGSGHGPAHIARAALESTAYGLRHILDSLSLPALDVLVCAGAPARSPVWCQIKADVLDVPVEVPEETDLAAYGAALSAGAGAGWWPLPGDAPSGSWPRPAGRVVRPVPRQVYRDGYKRFVESGDAAERRLR</sequence>
<dbReference type="GO" id="GO:0016773">
    <property type="term" value="F:phosphotransferase activity, alcohol group as acceptor"/>
    <property type="evidence" value="ECO:0007669"/>
    <property type="project" value="InterPro"/>
</dbReference>
<dbReference type="Gene3D" id="3.30.420.40">
    <property type="match status" value="1"/>
</dbReference>
<dbReference type="InterPro" id="IPR018483">
    <property type="entry name" value="Carb_kinase_FGGY_CS"/>
</dbReference>
<feature type="domain" description="Carbohydrate kinase FGGY C-terminal" evidence="4">
    <location>
        <begin position="186"/>
        <end position="349"/>
    </location>
</feature>
<keyword evidence="6" id="KW-1185">Reference proteome</keyword>
<dbReference type="InterPro" id="IPR043129">
    <property type="entry name" value="ATPase_NBD"/>
</dbReference>
<gene>
    <name evidence="5" type="ORF">DP939_01610</name>
</gene>
<dbReference type="GO" id="GO:0016301">
    <property type="term" value="F:kinase activity"/>
    <property type="evidence" value="ECO:0007669"/>
    <property type="project" value="UniProtKB-KW"/>
</dbReference>
<evidence type="ECO:0000313" key="5">
    <source>
        <dbReference type="EMBL" id="RBQ21438.1"/>
    </source>
</evidence>
<dbReference type="EMBL" id="QMEY01000001">
    <property type="protein sequence ID" value="RBQ21438.1"/>
    <property type="molecule type" value="Genomic_DNA"/>
</dbReference>
<evidence type="ECO:0000256" key="2">
    <source>
        <dbReference type="ARBA" id="ARBA00022679"/>
    </source>
</evidence>
<organism evidence="5 6">
    <name type="scientific">Spongiactinospora rosea</name>
    <dbReference type="NCBI Taxonomy" id="2248750"/>
    <lineage>
        <taxon>Bacteria</taxon>
        <taxon>Bacillati</taxon>
        <taxon>Actinomycetota</taxon>
        <taxon>Actinomycetes</taxon>
        <taxon>Streptosporangiales</taxon>
        <taxon>Streptosporangiaceae</taxon>
        <taxon>Spongiactinospora</taxon>
    </lineage>
</organism>
<proteinExistence type="inferred from homology"/>
<keyword evidence="3" id="KW-0418">Kinase</keyword>
<evidence type="ECO:0000259" key="4">
    <source>
        <dbReference type="Pfam" id="PF02782"/>
    </source>
</evidence>